<reference evidence="1" key="1">
    <citation type="submission" date="2014-07" db="EMBL/GenBank/DDBJ databases">
        <authorList>
            <person name="Martin A.A"/>
            <person name="De Silva N."/>
        </authorList>
    </citation>
    <scope>NUCLEOTIDE SEQUENCE</scope>
</reference>
<dbReference type="PANTHER" id="PTHR46060:SF2">
    <property type="entry name" value="HISTONE-LYSINE N-METHYLTRANSFERASE SETMAR"/>
    <property type="match status" value="1"/>
</dbReference>
<sequence>MKPGETINSKSYFQVLEEMHQKLSSKMPALVNRKKPILLYDNTKLNVPKKTFQTLSELEYKTLRISHIHLTLLQQISTFPNILTTS</sequence>
<dbReference type="PANTHER" id="PTHR46060">
    <property type="entry name" value="MARINER MOS1 TRANSPOSASE-LIKE PROTEIN"/>
    <property type="match status" value="1"/>
</dbReference>
<dbReference type="GO" id="GO:0000729">
    <property type="term" value="P:DNA double-strand break processing"/>
    <property type="evidence" value="ECO:0007669"/>
    <property type="project" value="TreeGrafter"/>
</dbReference>
<dbReference type="InterPro" id="IPR036397">
    <property type="entry name" value="RNaseH_sf"/>
</dbReference>
<dbReference type="InterPro" id="IPR052709">
    <property type="entry name" value="Transposase-MT_Hybrid"/>
</dbReference>
<dbReference type="GO" id="GO:0003690">
    <property type="term" value="F:double-stranded DNA binding"/>
    <property type="evidence" value="ECO:0007669"/>
    <property type="project" value="TreeGrafter"/>
</dbReference>
<dbReference type="GO" id="GO:0031297">
    <property type="term" value="P:replication fork processing"/>
    <property type="evidence" value="ECO:0007669"/>
    <property type="project" value="TreeGrafter"/>
</dbReference>
<dbReference type="GO" id="GO:0015074">
    <property type="term" value="P:DNA integration"/>
    <property type="evidence" value="ECO:0007669"/>
    <property type="project" value="TreeGrafter"/>
</dbReference>
<protein>
    <submittedName>
        <fullName evidence="2">Transposase</fullName>
    </submittedName>
</protein>
<dbReference type="GO" id="GO:0035861">
    <property type="term" value="C:site of double-strand break"/>
    <property type="evidence" value="ECO:0007669"/>
    <property type="project" value="TreeGrafter"/>
</dbReference>
<dbReference type="GO" id="GO:0000014">
    <property type="term" value="F:single-stranded DNA endodeoxyribonuclease activity"/>
    <property type="evidence" value="ECO:0007669"/>
    <property type="project" value="TreeGrafter"/>
</dbReference>
<name>A0A0K0F558_STRVS</name>
<dbReference type="GO" id="GO:0005634">
    <property type="term" value="C:nucleus"/>
    <property type="evidence" value="ECO:0007669"/>
    <property type="project" value="TreeGrafter"/>
</dbReference>
<dbReference type="AlphaFoldDB" id="A0A0K0F558"/>
<evidence type="ECO:0000313" key="1">
    <source>
        <dbReference type="Proteomes" id="UP000035680"/>
    </source>
</evidence>
<dbReference type="GO" id="GO:0006303">
    <property type="term" value="P:double-strand break repair via nonhomologous end joining"/>
    <property type="evidence" value="ECO:0007669"/>
    <property type="project" value="TreeGrafter"/>
</dbReference>
<dbReference type="Proteomes" id="UP000035680">
    <property type="component" value="Unassembled WGS sequence"/>
</dbReference>
<dbReference type="GO" id="GO:0003697">
    <property type="term" value="F:single-stranded DNA binding"/>
    <property type="evidence" value="ECO:0007669"/>
    <property type="project" value="TreeGrafter"/>
</dbReference>
<dbReference type="GO" id="GO:0044774">
    <property type="term" value="P:mitotic DNA integrity checkpoint signaling"/>
    <property type="evidence" value="ECO:0007669"/>
    <property type="project" value="TreeGrafter"/>
</dbReference>
<dbReference type="GO" id="GO:0044547">
    <property type="term" value="F:DNA topoisomerase binding"/>
    <property type="evidence" value="ECO:0007669"/>
    <property type="project" value="TreeGrafter"/>
</dbReference>
<dbReference type="GO" id="GO:0046975">
    <property type="term" value="F:histone H3K36 methyltransferase activity"/>
    <property type="evidence" value="ECO:0007669"/>
    <property type="project" value="TreeGrafter"/>
</dbReference>
<dbReference type="GO" id="GO:0042800">
    <property type="term" value="F:histone H3K4 methyltransferase activity"/>
    <property type="evidence" value="ECO:0007669"/>
    <property type="project" value="TreeGrafter"/>
</dbReference>
<organism evidence="1 2">
    <name type="scientific">Strongyloides venezuelensis</name>
    <name type="common">Threadworm</name>
    <dbReference type="NCBI Taxonomy" id="75913"/>
    <lineage>
        <taxon>Eukaryota</taxon>
        <taxon>Metazoa</taxon>
        <taxon>Ecdysozoa</taxon>
        <taxon>Nematoda</taxon>
        <taxon>Chromadorea</taxon>
        <taxon>Rhabditida</taxon>
        <taxon>Tylenchina</taxon>
        <taxon>Panagrolaimomorpha</taxon>
        <taxon>Strongyloidoidea</taxon>
        <taxon>Strongyloididae</taxon>
        <taxon>Strongyloides</taxon>
    </lineage>
</organism>
<dbReference type="STRING" id="75913.A0A0K0F558"/>
<dbReference type="WBParaSite" id="SVE_0394800.1">
    <property type="protein sequence ID" value="SVE_0394800.1"/>
    <property type="gene ID" value="SVE_0394800"/>
</dbReference>
<evidence type="ECO:0000313" key="2">
    <source>
        <dbReference type="WBParaSite" id="SVE_0394800.1"/>
    </source>
</evidence>
<dbReference type="Gene3D" id="3.30.420.10">
    <property type="entry name" value="Ribonuclease H-like superfamily/Ribonuclease H"/>
    <property type="match status" value="1"/>
</dbReference>
<dbReference type="GO" id="GO:0000793">
    <property type="term" value="C:condensed chromosome"/>
    <property type="evidence" value="ECO:0007669"/>
    <property type="project" value="TreeGrafter"/>
</dbReference>
<keyword evidence="1" id="KW-1185">Reference proteome</keyword>
<proteinExistence type="predicted"/>
<reference evidence="2" key="2">
    <citation type="submission" date="2015-08" db="UniProtKB">
        <authorList>
            <consortium name="WormBaseParasite"/>
        </authorList>
    </citation>
    <scope>IDENTIFICATION</scope>
</reference>
<accession>A0A0K0F558</accession>